<dbReference type="EMBL" id="JANEYT010000069">
    <property type="protein sequence ID" value="MCQ1060411.1"/>
    <property type="molecule type" value="Genomic_DNA"/>
</dbReference>
<protein>
    <submittedName>
        <fullName evidence="2">Glycoside hydrolase family 1 protein</fullName>
    </submittedName>
</protein>
<sequence length="464" mass="54073">MTTYTFPEGFLWGAAASGIQTEGTTNQVHPSIWDTWHQSNPERFFKEIGPTTVCQTYERYQEDAALMKKIGMNSFRTSIQWSRLIKDFETGEACPDAVAFYHAYIDEMIANGITPMINLYHFDMPAQLQDQYGGFESKHVIELFEKFARTAFKHFGHKVKHWITFNEPIVPVEGGYLYDFHYPCKKDGKLAVQVAFNIMVAHAKAVLAYHDMKLDGEIGVVLNLTPSYTRNDSDADQEAAWYADLLFNRSFLDPMVKNTIPEELCQILRDNDIMPEFSTAEIDEIKSAEVDFLGVNYYVPRRVKARETEYTLDYFTPEKYFENYINPQGRFNPYRDNNEILPTAIYDIAKNIQDNYGNIKWYLAEIGIAMDLESEGPVKEDGMIDDSFRTELMKEHFIQLHRAMEDGANCFGIHQWTFIDNWSWLNSFKRRYGFYRLDLETGDRIPKRHSVWFKELATTNQFTV</sequence>
<dbReference type="Gene3D" id="3.20.20.80">
    <property type="entry name" value="Glycosidases"/>
    <property type="match status" value="1"/>
</dbReference>
<dbReference type="Pfam" id="PF00232">
    <property type="entry name" value="Glyco_hydro_1"/>
    <property type="match status" value="1"/>
</dbReference>
<dbReference type="PRINTS" id="PR00131">
    <property type="entry name" value="GLHYDRLASE1"/>
</dbReference>
<proteinExistence type="inferred from homology"/>
<dbReference type="GO" id="GO:0016787">
    <property type="term" value="F:hydrolase activity"/>
    <property type="evidence" value="ECO:0007669"/>
    <property type="project" value="UniProtKB-KW"/>
</dbReference>
<comment type="caution">
    <text evidence="2">The sequence shown here is derived from an EMBL/GenBank/DDBJ whole genome shotgun (WGS) entry which is preliminary data.</text>
</comment>
<evidence type="ECO:0000313" key="2">
    <source>
        <dbReference type="EMBL" id="MCQ1060411.1"/>
    </source>
</evidence>
<dbReference type="RefSeq" id="WP_255044490.1">
    <property type="nucleotide sequence ID" value="NZ_JANEYT010000069.1"/>
</dbReference>
<dbReference type="Proteomes" id="UP001524460">
    <property type="component" value="Unassembled WGS sequence"/>
</dbReference>
<gene>
    <name evidence="2" type="ORF">NHN17_20410</name>
</gene>
<comment type="similarity">
    <text evidence="1">Belongs to the glycosyl hydrolase 1 family.</text>
</comment>
<evidence type="ECO:0000313" key="3">
    <source>
        <dbReference type="Proteomes" id="UP001524460"/>
    </source>
</evidence>
<dbReference type="PANTHER" id="PTHR10353:SF139">
    <property type="entry name" value="6-PHOSPHO-BETA-GLUCOSIDASE GMUD"/>
    <property type="match status" value="1"/>
</dbReference>
<dbReference type="SUPFAM" id="SSF51445">
    <property type="entry name" value="(Trans)glycosidases"/>
    <property type="match status" value="1"/>
</dbReference>
<keyword evidence="3" id="KW-1185">Reference proteome</keyword>
<keyword evidence="2" id="KW-0378">Hydrolase</keyword>
<accession>A0ABT1N6P1</accession>
<dbReference type="PANTHER" id="PTHR10353">
    <property type="entry name" value="GLYCOSYL HYDROLASE"/>
    <property type="match status" value="1"/>
</dbReference>
<reference evidence="2 3" key="1">
    <citation type="submission" date="2022-07" db="EMBL/GenBank/DDBJ databases">
        <title>Photobacterium pectinilyticum sp. nov., a marine bacterium isolated from surface seawater of Qingdao offshore.</title>
        <authorList>
            <person name="Wang X."/>
        </authorList>
    </citation>
    <scope>NUCLEOTIDE SEQUENCE [LARGE SCALE GENOMIC DNA]</scope>
    <source>
        <strain evidence="2 3">ZSDE20</strain>
    </source>
</reference>
<evidence type="ECO:0000256" key="1">
    <source>
        <dbReference type="RuleBase" id="RU003690"/>
    </source>
</evidence>
<dbReference type="InterPro" id="IPR001360">
    <property type="entry name" value="Glyco_hydro_1"/>
</dbReference>
<organism evidence="2 3">
    <name type="scientific">Photobacterium pectinilyticum</name>
    <dbReference type="NCBI Taxonomy" id="2906793"/>
    <lineage>
        <taxon>Bacteria</taxon>
        <taxon>Pseudomonadati</taxon>
        <taxon>Pseudomonadota</taxon>
        <taxon>Gammaproteobacteria</taxon>
        <taxon>Vibrionales</taxon>
        <taxon>Vibrionaceae</taxon>
        <taxon>Photobacterium</taxon>
    </lineage>
</organism>
<name>A0ABT1N6P1_9GAMM</name>
<dbReference type="InterPro" id="IPR017853">
    <property type="entry name" value="GH"/>
</dbReference>